<accession>A0A368KHC5</accession>
<dbReference type="GO" id="GO:0005829">
    <property type="term" value="C:cytosol"/>
    <property type="evidence" value="ECO:0007669"/>
    <property type="project" value="TreeGrafter"/>
</dbReference>
<comment type="caution">
    <text evidence="4">The sequence shown here is derived from an EMBL/GenBank/DDBJ whole genome shotgun (WGS) entry which is preliminary data.</text>
</comment>
<evidence type="ECO:0000256" key="2">
    <source>
        <dbReference type="ARBA" id="ARBA00022643"/>
    </source>
</evidence>
<keyword evidence="2" id="KW-0288">FMN</keyword>
<dbReference type="InterPro" id="IPR029039">
    <property type="entry name" value="Flavoprotein-like_sf"/>
</dbReference>
<dbReference type="InterPro" id="IPR050712">
    <property type="entry name" value="NAD(P)H-dep_reductase"/>
</dbReference>
<name>A0A368KHC5_9GAMM</name>
<reference evidence="4 5" key="1">
    <citation type="submission" date="2018-05" db="EMBL/GenBank/DDBJ databases">
        <title>Draft genome sequence of Rhodanobacter denitrificans Yn1 isolated from gold copper mine.</title>
        <authorList>
            <person name="Yang N."/>
            <person name="Mazhar H.S."/>
            <person name="Rensing C."/>
        </authorList>
    </citation>
    <scope>NUCLEOTIDE SEQUENCE [LARGE SCALE GENOMIC DNA]</scope>
    <source>
        <strain evidence="4 5">Yn1</strain>
    </source>
</reference>
<gene>
    <name evidence="4" type="ORF">DEO45_06795</name>
</gene>
<keyword evidence="5" id="KW-1185">Reference proteome</keyword>
<dbReference type="GO" id="GO:0016491">
    <property type="term" value="F:oxidoreductase activity"/>
    <property type="evidence" value="ECO:0007669"/>
    <property type="project" value="InterPro"/>
</dbReference>
<dbReference type="Proteomes" id="UP000252387">
    <property type="component" value="Unassembled WGS sequence"/>
</dbReference>
<dbReference type="SUPFAM" id="SSF52218">
    <property type="entry name" value="Flavoproteins"/>
    <property type="match status" value="1"/>
</dbReference>
<dbReference type="EMBL" id="QFWQ01000004">
    <property type="protein sequence ID" value="RCS30526.1"/>
    <property type="molecule type" value="Genomic_DNA"/>
</dbReference>
<dbReference type="RefSeq" id="WP_114341561.1">
    <property type="nucleotide sequence ID" value="NZ_QFWQ01000004.1"/>
</dbReference>
<dbReference type="InterPro" id="IPR005025">
    <property type="entry name" value="FMN_Rdtase-like_dom"/>
</dbReference>
<dbReference type="AlphaFoldDB" id="A0A368KHC5"/>
<sequence>MTTLHAAPVRRVLCLAGSLRRDSWNRRLLRAAMAQAPATLQLDVYDALAAVPLFDEDLEQHDPAGPAGVQALRAAIAAADGLVIATPEYNHAIPGVLKNALDWLSRESPAGDVLPEKPMAVLGASSGPWGTRLAQASLRQVLHTCGALVMPAPTLFVAGAASRFDTDGTLTDPATAQSLQGFMLAFERWMARVAPPLARPEPVVAARR</sequence>
<keyword evidence="2" id="KW-0285">Flavoprotein</keyword>
<comment type="cofactor">
    <cofactor evidence="1">
        <name>FMN</name>
        <dbReference type="ChEBI" id="CHEBI:58210"/>
    </cofactor>
</comment>
<dbReference type="GO" id="GO:0010181">
    <property type="term" value="F:FMN binding"/>
    <property type="evidence" value="ECO:0007669"/>
    <property type="project" value="TreeGrafter"/>
</dbReference>
<protein>
    <submittedName>
        <fullName evidence="4">NAD(P)H-dependent oxidoreductase</fullName>
    </submittedName>
</protein>
<feature type="domain" description="NADPH-dependent FMN reductase-like" evidence="3">
    <location>
        <begin position="11"/>
        <end position="160"/>
    </location>
</feature>
<dbReference type="Gene3D" id="3.40.50.360">
    <property type="match status" value="1"/>
</dbReference>
<evidence type="ECO:0000313" key="4">
    <source>
        <dbReference type="EMBL" id="RCS30526.1"/>
    </source>
</evidence>
<organism evidence="4 5">
    <name type="scientific">Rhodanobacter denitrificans</name>
    <dbReference type="NCBI Taxonomy" id="666685"/>
    <lineage>
        <taxon>Bacteria</taxon>
        <taxon>Pseudomonadati</taxon>
        <taxon>Pseudomonadota</taxon>
        <taxon>Gammaproteobacteria</taxon>
        <taxon>Lysobacterales</taxon>
        <taxon>Rhodanobacteraceae</taxon>
        <taxon>Rhodanobacter</taxon>
    </lineage>
</organism>
<dbReference type="Pfam" id="PF03358">
    <property type="entry name" value="FMN_red"/>
    <property type="match status" value="1"/>
</dbReference>
<evidence type="ECO:0000256" key="1">
    <source>
        <dbReference type="ARBA" id="ARBA00001917"/>
    </source>
</evidence>
<proteinExistence type="predicted"/>
<dbReference type="OrthoDB" id="9812295at2"/>
<dbReference type="PANTHER" id="PTHR30543">
    <property type="entry name" value="CHROMATE REDUCTASE"/>
    <property type="match status" value="1"/>
</dbReference>
<dbReference type="PANTHER" id="PTHR30543:SF21">
    <property type="entry name" value="NAD(P)H-DEPENDENT FMN REDUCTASE LOT6"/>
    <property type="match status" value="1"/>
</dbReference>
<evidence type="ECO:0000259" key="3">
    <source>
        <dbReference type="Pfam" id="PF03358"/>
    </source>
</evidence>
<evidence type="ECO:0000313" key="5">
    <source>
        <dbReference type="Proteomes" id="UP000252387"/>
    </source>
</evidence>